<dbReference type="PANTHER" id="PTHR39555:SF1">
    <property type="entry name" value="TYPE IV PILUS INNER MEMBRANE COMPONENT PILO"/>
    <property type="match status" value="1"/>
</dbReference>
<accession>A0A1B6W0G1</accession>
<keyword evidence="1" id="KW-0812">Transmembrane</keyword>
<sequence length="206" mass="22752">MAQKIDLNTLYKQNKLVQLGAGIVIVVLLLIAGYFALFKGQWEEYEGLQQKEEQLKQEYQSKADQAANLPVLKDELEKIRTAFNVLLKQLPTDAEIPNLIQELHQAGAKNSMRMNSVKPLPPVDLDNVQQLPYEISISGSYEQIAQFIRDVGRLSRIVTLDKINLAPVDAKDSNGMLTLTANANTYKALPQSEASTASAASAPKAE</sequence>
<feature type="transmembrane region" description="Helical" evidence="1">
    <location>
        <begin position="16"/>
        <end position="37"/>
    </location>
</feature>
<protein>
    <submittedName>
        <fullName evidence="2">Pilus assembly protein PilO</fullName>
    </submittedName>
</protein>
<keyword evidence="1" id="KW-0472">Membrane</keyword>
<organism evidence="2 3">
    <name type="scientific">Eikenella halliae</name>
    <dbReference type="NCBI Taxonomy" id="1795832"/>
    <lineage>
        <taxon>Bacteria</taxon>
        <taxon>Pseudomonadati</taxon>
        <taxon>Pseudomonadota</taxon>
        <taxon>Betaproteobacteria</taxon>
        <taxon>Neisseriales</taxon>
        <taxon>Neisseriaceae</taxon>
        <taxon>Eikenella</taxon>
    </lineage>
</organism>
<dbReference type="GO" id="GO:0043107">
    <property type="term" value="P:type IV pilus-dependent motility"/>
    <property type="evidence" value="ECO:0007669"/>
    <property type="project" value="InterPro"/>
</dbReference>
<dbReference type="PANTHER" id="PTHR39555">
    <property type="entry name" value="FIMBRIAL ASSEMBLY PROTEIN PILO-LIKE PROTEIN-RELATED"/>
    <property type="match status" value="1"/>
</dbReference>
<dbReference type="Pfam" id="PF04350">
    <property type="entry name" value="PilO"/>
    <property type="match status" value="1"/>
</dbReference>
<evidence type="ECO:0000313" key="2">
    <source>
        <dbReference type="EMBL" id="OAM44107.1"/>
    </source>
</evidence>
<evidence type="ECO:0000256" key="1">
    <source>
        <dbReference type="SAM" id="Phobius"/>
    </source>
</evidence>
<reference evidence="3" key="1">
    <citation type="submission" date="2016-05" db="EMBL/GenBank/DDBJ databases">
        <title>Draft genome of Corynebacterium afermentans subsp. afermentans LCDC 88199T.</title>
        <authorList>
            <person name="Bernier A.-M."/>
            <person name="Bernard K."/>
        </authorList>
    </citation>
    <scope>NUCLEOTIDE SEQUENCE [LARGE SCALE GENOMIC DNA]</scope>
    <source>
        <strain evidence="3">NML130454</strain>
    </source>
</reference>
<proteinExistence type="predicted"/>
<dbReference type="PIRSF" id="PIRSF016482">
    <property type="entry name" value="PilO"/>
    <property type="match status" value="1"/>
</dbReference>
<gene>
    <name evidence="2" type="ORF">A7Q00_02480</name>
</gene>
<name>A0A1B6W0G1_9NEIS</name>
<evidence type="ECO:0000313" key="3">
    <source>
        <dbReference type="Proteomes" id="UP000077726"/>
    </source>
</evidence>
<dbReference type="EMBL" id="LXSQ01000007">
    <property type="protein sequence ID" value="OAM44107.1"/>
    <property type="molecule type" value="Genomic_DNA"/>
</dbReference>
<dbReference type="Proteomes" id="UP000077726">
    <property type="component" value="Unassembled WGS sequence"/>
</dbReference>
<comment type="caution">
    <text evidence="2">The sequence shown here is derived from an EMBL/GenBank/DDBJ whole genome shotgun (WGS) entry which is preliminary data.</text>
</comment>
<dbReference type="Gene3D" id="3.30.70.60">
    <property type="match status" value="1"/>
</dbReference>
<dbReference type="InterPro" id="IPR007445">
    <property type="entry name" value="PilO"/>
</dbReference>
<dbReference type="OrthoDB" id="9802133at2"/>
<keyword evidence="1" id="KW-1133">Transmembrane helix</keyword>
<dbReference type="GO" id="GO:0043683">
    <property type="term" value="P:type IV pilus assembly"/>
    <property type="evidence" value="ECO:0007669"/>
    <property type="project" value="InterPro"/>
</dbReference>
<keyword evidence="3" id="KW-1185">Reference proteome</keyword>
<dbReference type="Gene3D" id="1.10.287.540">
    <property type="entry name" value="Helix hairpin bin"/>
    <property type="match status" value="1"/>
</dbReference>
<dbReference type="AlphaFoldDB" id="A0A1B6W0G1"/>
<dbReference type="InterPro" id="IPR014717">
    <property type="entry name" value="Transl_elong_EF1B/ribsomal_bS6"/>
</dbReference>
<dbReference type="RefSeq" id="WP_064089069.1">
    <property type="nucleotide sequence ID" value="NZ_LXSQ01000007.1"/>
</dbReference>
<dbReference type="STRING" id="1795832.A7Q00_02480"/>